<keyword evidence="3" id="KW-1185">Reference proteome</keyword>
<evidence type="ECO:0000313" key="2">
    <source>
        <dbReference type="EMBL" id="KAJ8868471.1"/>
    </source>
</evidence>
<feature type="region of interest" description="Disordered" evidence="1">
    <location>
        <begin position="169"/>
        <end position="232"/>
    </location>
</feature>
<reference evidence="2 3" key="1">
    <citation type="submission" date="2023-02" db="EMBL/GenBank/DDBJ databases">
        <title>LHISI_Scaffold_Assembly.</title>
        <authorList>
            <person name="Stuart O.P."/>
            <person name="Cleave R."/>
            <person name="Magrath M.J.L."/>
            <person name="Mikheyev A.S."/>
        </authorList>
    </citation>
    <scope>NUCLEOTIDE SEQUENCE [LARGE SCALE GENOMIC DNA]</scope>
    <source>
        <strain evidence="2">Daus_M_001</strain>
        <tissue evidence="2">Leg muscle</tissue>
    </source>
</reference>
<feature type="region of interest" description="Disordered" evidence="1">
    <location>
        <begin position="738"/>
        <end position="817"/>
    </location>
</feature>
<sequence length="1875" mass="206017">MAHLMRVAMSPLSSSRAARSQTLKKVERLDERWHVVMCACRAANVTDHGRGCSFRSIAGGGGGREPAQGWQALPRRDADETTRRLAYLSPRRCVHADNAAGAANKTSRHNKLVAFALGFAPFTALHLTSRDEVVFKVAGDPPGLPRQVTGLRSLITDFLIAGDKSGAGFPTGAKAVSEREGSGFQSQRGDEAIEGSKGDVDKYAGESNASSPTEATPSRPPPLRVRPLPSCHGGAANHPEICLYGVQRGEEGRNREEGPPKQVARVARHAEEVDASSSARTHARVHALFLPPRPPRTLSRDKEVLPLDEDVLVRRPACDWKTRGLPPLLQQHRSDSSLFHLLGRLPPPSSHHGVKEARVVAARAPSGPDGFARVLVVRCWEGGRGERGPGSPTAVRASADACARCRGSSLARRVIVRGRLRQAGGVVNVGRRVDTARNHDSRRQMGWCCCFIDANVTYSFIYVAALVSGKSRCASLAIASRVVDDYLGVLTPTSYSLLVVRVRGRGGVVVRLLASNPDEPGSIPGGISPGLSHVGIVRDDAAGQRVFSGISRFPRLFIPALLHIHLASPSLALRTSILRTRGKYHVRSESRNIIPHEQTYLSVDLQTSKCLSYHNADWRTANLLAHYSVRWSGELRGSLREIIAKPTDIGLTAAVMPGTRRCTKGKTRPKASRLLFRVGHCESAHLTFWAIKFRESEEMNSFTFALRVSEEIWAALNIEVLRARVIEVNMERRWNERAGEMGDPPRKLVDQRHRPARKPHNEGVGGDPEKTRRPAVSSGTIPKCRNPGASPPGIEHGSLRWEGSSLTTTPPQPMNTTGLERFSRKTRAANYNLNNGMAVFPALHGGVWPVSQSSVFPKPRRRLFCRLRSHVAQRRTHAQVAAGTDIRSAGAVCVIHGRQINESGEVPVADHPLYSPLANRRPHVFGDRLRNLIARDVFTLGPNCKPSLANTAPPPPPNPLRRPRRRPPVVQSAGAPPVWGVRYGASVAERLACSPPTKAIRAHSPAGSLRIVARGNRAGRCRWSACFSRGSPVTPTPSFRRCSILISITLIGSQDLDRRVADGKPTSQFSALRVEAMRELMRMTESPLALPRFQASDPGCSYSADVTLSLACEPGNSINLTRVREEQIRRSEKTFNSFRREPLRVPQLFAVEPGNVDGQRCDENPFVPSSPSLENKVEVPVCLEYLLSNARKTVVRTERFLTTGEHDRAKGHLINLVRGGRTCQPITKHPQGEGDDLFPQVQGRLQLVSFSERPLPNFTSESRDVLPGISLPRPKIRRQSPLTPTLALRMPSLRDISDRTRPSPLKVPYVQRKENTARQFRALRVGANGALVARARVTLTAAALLGRKRRKTVQAGGALNVRAMPQERDGHAGPRSRSERAIRATLTRTPSASSLLRARPPDTANPLMAGTAVLDGYTHSLYTNCLWLGLAKEVYQQHQCKHVNEPSTRKSQTLAGVRALTKVLYHDWPTRYPLHHDDNLTAPLKISVLNTVAIVFRESLDASLKTMSRRSSAVRSSAVRRPRRDVNGRLLKERRECTSTSTSRLASVLVEPRGAANRVVGRVTVGSIRACRAVSWCLRSAAHTWRTQKGPITREEPGETECTAATHERAARHTKHMRCDTTFGPRQCDVTGCRVSDTLTSTGTADCRQALSFQRMARNKRANFFFYRALTCVKKQEIAVVSGALAADVWSCSLEVCDAWRTCGLCSCIKWRVASPPPFSRSLLLGVLVASRSRDHVLDVITGQLSIKVEPGSIPDRVSLGFHLWKHSGRCYRQANFFGALSRFPPSLYSAVAPYPLHFTLTGVQDLDVKHQLQSLSSRSQFSFCSTIKFRLCSPAEEVGVERGVWGGVFTQLVLPSTESSSSTLFRTDNCISDT</sequence>
<feature type="compositionally biased region" description="Basic and acidic residues" evidence="1">
    <location>
        <begin position="738"/>
        <end position="753"/>
    </location>
</feature>
<proteinExistence type="predicted"/>
<protein>
    <submittedName>
        <fullName evidence="2">Uncharacterized protein</fullName>
    </submittedName>
</protein>
<accession>A0ABQ9GBM7</accession>
<comment type="caution">
    <text evidence="2">The sequence shown here is derived from an EMBL/GenBank/DDBJ whole genome shotgun (WGS) entry which is preliminary data.</text>
</comment>
<feature type="compositionally biased region" description="Polar residues" evidence="1">
    <location>
        <begin position="207"/>
        <end position="216"/>
    </location>
</feature>
<feature type="region of interest" description="Disordered" evidence="1">
    <location>
        <begin position="944"/>
        <end position="973"/>
    </location>
</feature>
<feature type="compositionally biased region" description="Polar residues" evidence="1">
    <location>
        <begin position="804"/>
        <end position="817"/>
    </location>
</feature>
<evidence type="ECO:0000313" key="3">
    <source>
        <dbReference type="Proteomes" id="UP001159363"/>
    </source>
</evidence>
<dbReference type="EMBL" id="JARBHB010000014">
    <property type="protein sequence ID" value="KAJ8868471.1"/>
    <property type="molecule type" value="Genomic_DNA"/>
</dbReference>
<dbReference type="Proteomes" id="UP001159363">
    <property type="component" value="Chromosome 13"/>
</dbReference>
<name>A0ABQ9GBM7_9NEOP</name>
<gene>
    <name evidence="2" type="ORF">PR048_029999</name>
</gene>
<organism evidence="2 3">
    <name type="scientific">Dryococelus australis</name>
    <dbReference type="NCBI Taxonomy" id="614101"/>
    <lineage>
        <taxon>Eukaryota</taxon>
        <taxon>Metazoa</taxon>
        <taxon>Ecdysozoa</taxon>
        <taxon>Arthropoda</taxon>
        <taxon>Hexapoda</taxon>
        <taxon>Insecta</taxon>
        <taxon>Pterygota</taxon>
        <taxon>Neoptera</taxon>
        <taxon>Polyneoptera</taxon>
        <taxon>Phasmatodea</taxon>
        <taxon>Verophasmatodea</taxon>
        <taxon>Anareolatae</taxon>
        <taxon>Phasmatidae</taxon>
        <taxon>Eurycanthinae</taxon>
        <taxon>Dryococelus</taxon>
    </lineage>
</organism>
<feature type="compositionally biased region" description="Basic and acidic residues" evidence="1">
    <location>
        <begin position="188"/>
        <end position="204"/>
    </location>
</feature>
<feature type="region of interest" description="Disordered" evidence="1">
    <location>
        <begin position="57"/>
        <end position="76"/>
    </location>
</feature>
<evidence type="ECO:0000256" key="1">
    <source>
        <dbReference type="SAM" id="MobiDB-lite"/>
    </source>
</evidence>